<dbReference type="GO" id="GO:0005524">
    <property type="term" value="F:ATP binding"/>
    <property type="evidence" value="ECO:0007669"/>
    <property type="project" value="UniProtKB-KW"/>
</dbReference>
<reference evidence="10" key="1">
    <citation type="submission" date="2019-08" db="EMBL/GenBank/DDBJ databases">
        <title>Limnoglobus roseus gen. nov., sp. nov., a novel freshwater planctomycete with a giant genome from the family Gemmataceae.</title>
        <authorList>
            <person name="Kulichevskaya I.S."/>
            <person name="Naumoff D.G."/>
            <person name="Miroshnikov K."/>
            <person name="Ivanova A."/>
            <person name="Philippov D.A."/>
            <person name="Hakobyan A."/>
            <person name="Rijpstra I.C."/>
            <person name="Sinninghe Damste J.S."/>
            <person name="Liesack W."/>
            <person name="Dedysh S.N."/>
        </authorList>
    </citation>
    <scope>NUCLEOTIDE SEQUENCE [LARGE SCALE GENOMIC DNA]</scope>
    <source>
        <strain evidence="10">PX52</strain>
    </source>
</reference>
<keyword evidence="10" id="KW-1185">Reference proteome</keyword>
<sequence>MTTDDTLAELLLRWEELHEQGRDVPAEELCRDCPQLAAALADRIRALRVTAWMDGPDDDGGTPPDPPDPNPPSTLAGRYRLDEKVAEGGFAEVWKGFDLELRRAVAVKMPKPGRLHSTERFLAEARRVARLKHPGVVPVFDVGQERESCFIVSEFVEGGSLADRIATNRPMANDAARMVAEVAETLAYAHRQGFVHRDIKPGNILLDHHGRALLTDFGIAHSPDEGTDGGSFGTLAYMSAEQVEGKPVDHRTDIYGLGVVLHELLTGYLPYKADDPVQLRRLIVAGGVASIPGVSKEGEGVCRKCLSRNPADRYQDAAELAQELRRTAFTLRPARISQRLLALVVVAFIGLIGFFAVRPVLDRNQSPVAEAKATPPNEKRAVEWVYSVGGTVNDTKRIDQLAEPWAVRSVYLHRDRCDGKVTDAGLAQLEGLPDLDTLNLGGAKIDGSGVAHLRDSKKLKWLSLECTQVDDAGVVNLAGYSELAYLNLLSTPVTDAAVDVLAKLSRLEMVVVSGTKMTEAGVEKLRKALPSCRVVMDVKAGLKALSELGELHFGKQEWDKAAAVFTEAINLDPQCAEAYHRRAGCSYNTGKLKESLPDFDTAARLDPKNPEVYKNRAFVYLRLLRVDEGLADLTHAQELDPAHPERYRQPMSLALAQRGVVKAQANKVDEAIADFGEALRLDPNNAELFDKRGSLHFNRKHFNEAVADFTEAVRLDPKTPSYRLHLEMSRNPPNPK</sequence>
<keyword evidence="7" id="KW-0472">Membrane</keyword>
<dbReference type="PROSITE" id="PS00108">
    <property type="entry name" value="PROTEIN_KINASE_ST"/>
    <property type="match status" value="1"/>
</dbReference>
<gene>
    <name evidence="9" type="ORF">PX52LOC_04881</name>
</gene>
<feature type="repeat" description="TPR" evidence="5">
    <location>
        <begin position="652"/>
        <end position="685"/>
    </location>
</feature>
<dbReference type="PANTHER" id="PTHR43289:SF6">
    <property type="entry name" value="SERINE_THREONINE-PROTEIN KINASE NEKL-3"/>
    <property type="match status" value="1"/>
</dbReference>
<dbReference type="SUPFAM" id="SSF56112">
    <property type="entry name" value="Protein kinase-like (PK-like)"/>
    <property type="match status" value="1"/>
</dbReference>
<dbReference type="Pfam" id="PF13432">
    <property type="entry name" value="TPR_16"/>
    <property type="match status" value="2"/>
</dbReference>
<dbReference type="EMBL" id="CP042425">
    <property type="protein sequence ID" value="QEL17870.1"/>
    <property type="molecule type" value="Genomic_DNA"/>
</dbReference>
<feature type="repeat" description="TPR" evidence="5">
    <location>
        <begin position="576"/>
        <end position="609"/>
    </location>
</feature>
<evidence type="ECO:0000256" key="6">
    <source>
        <dbReference type="SAM" id="MobiDB-lite"/>
    </source>
</evidence>
<proteinExistence type="predicted"/>
<dbReference type="RefSeq" id="WP_149112425.1">
    <property type="nucleotide sequence ID" value="NZ_CP042425.1"/>
</dbReference>
<dbReference type="Gene3D" id="3.80.10.10">
    <property type="entry name" value="Ribonuclease Inhibitor"/>
    <property type="match status" value="1"/>
</dbReference>
<dbReference type="InterPro" id="IPR000719">
    <property type="entry name" value="Prot_kinase_dom"/>
</dbReference>
<feature type="domain" description="Protein kinase" evidence="8">
    <location>
        <begin position="79"/>
        <end position="329"/>
    </location>
</feature>
<keyword evidence="5" id="KW-0802">TPR repeat</keyword>
<evidence type="ECO:0000256" key="7">
    <source>
        <dbReference type="SAM" id="Phobius"/>
    </source>
</evidence>
<keyword evidence="4" id="KW-0067">ATP-binding</keyword>
<feature type="compositionally biased region" description="Pro residues" evidence="6">
    <location>
        <begin position="63"/>
        <end position="72"/>
    </location>
</feature>
<dbReference type="InterPro" id="IPR019734">
    <property type="entry name" value="TPR_rpt"/>
</dbReference>
<feature type="repeat" description="TPR" evidence="5">
    <location>
        <begin position="686"/>
        <end position="719"/>
    </location>
</feature>
<keyword evidence="1" id="KW-0808">Transferase</keyword>
<dbReference type="InterPro" id="IPR008271">
    <property type="entry name" value="Ser/Thr_kinase_AS"/>
</dbReference>
<keyword evidence="9" id="KW-0723">Serine/threonine-protein kinase</keyword>
<dbReference type="PROSITE" id="PS50005">
    <property type="entry name" value="TPR"/>
    <property type="match status" value="4"/>
</dbReference>
<dbReference type="SMART" id="SM00220">
    <property type="entry name" value="S_TKc"/>
    <property type="match status" value="1"/>
</dbReference>
<dbReference type="CDD" id="cd14014">
    <property type="entry name" value="STKc_PknB_like"/>
    <property type="match status" value="1"/>
</dbReference>
<dbReference type="InterPro" id="IPR011990">
    <property type="entry name" value="TPR-like_helical_dom_sf"/>
</dbReference>
<evidence type="ECO:0000256" key="1">
    <source>
        <dbReference type="ARBA" id="ARBA00022679"/>
    </source>
</evidence>
<dbReference type="OrthoDB" id="6111975at2"/>
<dbReference type="KEGG" id="lrs:PX52LOC_04881"/>
<dbReference type="Pfam" id="PF00069">
    <property type="entry name" value="Pkinase"/>
    <property type="match status" value="1"/>
</dbReference>
<organism evidence="9 10">
    <name type="scientific">Limnoglobus roseus</name>
    <dbReference type="NCBI Taxonomy" id="2598579"/>
    <lineage>
        <taxon>Bacteria</taxon>
        <taxon>Pseudomonadati</taxon>
        <taxon>Planctomycetota</taxon>
        <taxon>Planctomycetia</taxon>
        <taxon>Gemmatales</taxon>
        <taxon>Gemmataceae</taxon>
        <taxon>Limnoglobus</taxon>
    </lineage>
</organism>
<name>A0A5C1AGB7_9BACT</name>
<evidence type="ECO:0000313" key="10">
    <source>
        <dbReference type="Proteomes" id="UP000324974"/>
    </source>
</evidence>
<dbReference type="Gene3D" id="1.25.40.10">
    <property type="entry name" value="Tetratricopeptide repeat domain"/>
    <property type="match status" value="2"/>
</dbReference>
<dbReference type="SUPFAM" id="SSF52047">
    <property type="entry name" value="RNI-like"/>
    <property type="match status" value="1"/>
</dbReference>
<dbReference type="GO" id="GO:0004674">
    <property type="term" value="F:protein serine/threonine kinase activity"/>
    <property type="evidence" value="ECO:0007669"/>
    <property type="project" value="UniProtKB-KW"/>
</dbReference>
<dbReference type="Proteomes" id="UP000324974">
    <property type="component" value="Chromosome"/>
</dbReference>
<dbReference type="AlphaFoldDB" id="A0A5C1AGB7"/>
<dbReference type="PROSITE" id="PS50011">
    <property type="entry name" value="PROTEIN_KINASE_DOM"/>
    <property type="match status" value="1"/>
</dbReference>
<keyword evidence="7" id="KW-1133">Transmembrane helix</keyword>
<keyword evidence="3 9" id="KW-0418">Kinase</keyword>
<evidence type="ECO:0000256" key="4">
    <source>
        <dbReference type="ARBA" id="ARBA00022840"/>
    </source>
</evidence>
<evidence type="ECO:0000256" key="2">
    <source>
        <dbReference type="ARBA" id="ARBA00022741"/>
    </source>
</evidence>
<accession>A0A5C1AGB7</accession>
<keyword evidence="2" id="KW-0547">Nucleotide-binding</keyword>
<feature type="region of interest" description="Disordered" evidence="6">
    <location>
        <begin position="52"/>
        <end position="72"/>
    </location>
</feature>
<evidence type="ECO:0000259" key="8">
    <source>
        <dbReference type="PROSITE" id="PS50011"/>
    </source>
</evidence>
<keyword evidence="7" id="KW-0812">Transmembrane</keyword>
<feature type="transmembrane region" description="Helical" evidence="7">
    <location>
        <begin position="340"/>
        <end position="357"/>
    </location>
</feature>
<protein>
    <submittedName>
        <fullName evidence="9">Serine/threonine protein kinase</fullName>
    </submittedName>
</protein>
<feature type="repeat" description="TPR" evidence="5">
    <location>
        <begin position="542"/>
        <end position="575"/>
    </location>
</feature>
<dbReference type="InterPro" id="IPR011009">
    <property type="entry name" value="Kinase-like_dom_sf"/>
</dbReference>
<dbReference type="PANTHER" id="PTHR43289">
    <property type="entry name" value="MITOGEN-ACTIVATED PROTEIN KINASE KINASE KINASE 20-RELATED"/>
    <property type="match status" value="1"/>
</dbReference>
<evidence type="ECO:0000313" key="9">
    <source>
        <dbReference type="EMBL" id="QEL17870.1"/>
    </source>
</evidence>
<dbReference type="SMART" id="SM00028">
    <property type="entry name" value="TPR"/>
    <property type="match status" value="5"/>
</dbReference>
<dbReference type="SUPFAM" id="SSF48452">
    <property type="entry name" value="TPR-like"/>
    <property type="match status" value="1"/>
</dbReference>
<evidence type="ECO:0000256" key="5">
    <source>
        <dbReference type="PROSITE-ProRule" id="PRU00339"/>
    </source>
</evidence>
<dbReference type="InterPro" id="IPR032675">
    <property type="entry name" value="LRR_dom_sf"/>
</dbReference>
<dbReference type="Gene3D" id="1.10.510.10">
    <property type="entry name" value="Transferase(Phosphotransferase) domain 1"/>
    <property type="match status" value="1"/>
</dbReference>
<evidence type="ECO:0000256" key="3">
    <source>
        <dbReference type="ARBA" id="ARBA00022777"/>
    </source>
</evidence>